<dbReference type="PANTHER" id="PTHR30097:SF4">
    <property type="entry name" value="SLR6042 PROTEIN"/>
    <property type="match status" value="1"/>
</dbReference>
<dbReference type="Gene3D" id="2.40.420.20">
    <property type="match status" value="1"/>
</dbReference>
<dbReference type="STRING" id="1048983.EL17_08825"/>
<keyword evidence="3" id="KW-0175">Coiled coil</keyword>
<accession>A0A074LK91</accession>
<dbReference type="Pfam" id="PF25973">
    <property type="entry name" value="BSH_CzcB"/>
    <property type="match status" value="1"/>
</dbReference>
<dbReference type="NCBIfam" id="TIGR01730">
    <property type="entry name" value="RND_mfp"/>
    <property type="match status" value="1"/>
</dbReference>
<evidence type="ECO:0000259" key="5">
    <source>
        <dbReference type="Pfam" id="PF25954"/>
    </source>
</evidence>
<dbReference type="GO" id="GO:0015679">
    <property type="term" value="P:plasma membrane copper ion transport"/>
    <property type="evidence" value="ECO:0007669"/>
    <property type="project" value="TreeGrafter"/>
</dbReference>
<feature type="signal peptide" evidence="4">
    <location>
        <begin position="1"/>
        <end position="28"/>
    </location>
</feature>
<dbReference type="InterPro" id="IPR058647">
    <property type="entry name" value="BSH_CzcB-like"/>
</dbReference>
<feature type="domain" description="CusB-like beta-barrel" evidence="5">
    <location>
        <begin position="219"/>
        <end position="295"/>
    </location>
</feature>
<dbReference type="Gene3D" id="2.40.30.170">
    <property type="match status" value="1"/>
</dbReference>
<evidence type="ECO:0000313" key="7">
    <source>
        <dbReference type="EMBL" id="KEO74227.1"/>
    </source>
</evidence>
<comment type="caution">
    <text evidence="7">The sequence shown here is derived from an EMBL/GenBank/DDBJ whole genome shotgun (WGS) entry which is preliminary data.</text>
</comment>
<feature type="chain" id="PRO_5001697863" evidence="4">
    <location>
        <begin position="29"/>
        <end position="371"/>
    </location>
</feature>
<name>A0A074LK91_9BACT</name>
<dbReference type="FunFam" id="2.40.30.170:FF:000010">
    <property type="entry name" value="Efflux RND transporter periplasmic adaptor subunit"/>
    <property type="match status" value="1"/>
</dbReference>
<comment type="similarity">
    <text evidence="1">Belongs to the membrane fusion protein (MFP) (TC 8.A.1) family.</text>
</comment>
<feature type="coiled-coil region" evidence="3">
    <location>
        <begin position="143"/>
        <end position="170"/>
    </location>
</feature>
<dbReference type="InterPro" id="IPR058792">
    <property type="entry name" value="Beta-barrel_RND_2"/>
</dbReference>
<dbReference type="GO" id="GO:0016020">
    <property type="term" value="C:membrane"/>
    <property type="evidence" value="ECO:0007669"/>
    <property type="project" value="InterPro"/>
</dbReference>
<protein>
    <submittedName>
        <fullName evidence="7">RND transporter</fullName>
    </submittedName>
</protein>
<evidence type="ECO:0000313" key="8">
    <source>
        <dbReference type="Proteomes" id="UP000027821"/>
    </source>
</evidence>
<evidence type="ECO:0000259" key="6">
    <source>
        <dbReference type="Pfam" id="PF25973"/>
    </source>
</evidence>
<sequence length="371" mass="40810">MTLKLKLLAKLFCILIAVLILSSCENTGTDTASNRIEKYCVSDAFLSNLDFIVPTKTRLVEEISLTGSVEPNPDKVITFISLAGGIISNTYFSLGDYVDKGQLLAELRSTELSDLYAQSKTIASQIKVADKRLASAQSMYDDEISSQKELMEVESELEILKAEQEKINANLSLYSASPDKGIFQIKAPHSGIITSKSISTGAQIAAGGDALFVISDLEEVWIMVNIYASNVQDIKSKMDISIKTLSYPDELFEGKISAISQVLDAEAKVLKARVVLPNPQLKLKPGMLVDVIAQKQGNTESLSIPISAIVFDNNRNYVVIYHDACSIEVREVEVILKNNGMAYISSGLNEDDKVISKNQLLVFEQIKNYQY</sequence>
<dbReference type="Proteomes" id="UP000027821">
    <property type="component" value="Unassembled WGS sequence"/>
</dbReference>
<dbReference type="OrthoDB" id="9806939at2"/>
<dbReference type="InterPro" id="IPR051909">
    <property type="entry name" value="MFP_Cation_Efflux"/>
</dbReference>
<evidence type="ECO:0000256" key="4">
    <source>
        <dbReference type="SAM" id="SignalP"/>
    </source>
</evidence>
<gene>
    <name evidence="7" type="ORF">EL17_08825</name>
</gene>
<keyword evidence="4" id="KW-0732">Signal</keyword>
<keyword evidence="8" id="KW-1185">Reference proteome</keyword>
<evidence type="ECO:0000256" key="1">
    <source>
        <dbReference type="ARBA" id="ARBA00009477"/>
    </source>
</evidence>
<dbReference type="SUPFAM" id="SSF111369">
    <property type="entry name" value="HlyD-like secretion proteins"/>
    <property type="match status" value="1"/>
</dbReference>
<dbReference type="GO" id="GO:0030313">
    <property type="term" value="C:cell envelope"/>
    <property type="evidence" value="ECO:0007669"/>
    <property type="project" value="TreeGrafter"/>
</dbReference>
<organism evidence="7 8">
    <name type="scientific">Anditalea andensis</name>
    <dbReference type="NCBI Taxonomy" id="1048983"/>
    <lineage>
        <taxon>Bacteria</taxon>
        <taxon>Pseudomonadati</taxon>
        <taxon>Bacteroidota</taxon>
        <taxon>Cytophagia</taxon>
        <taxon>Cytophagales</taxon>
        <taxon>Cytophagaceae</taxon>
        <taxon>Anditalea</taxon>
    </lineage>
</organism>
<reference evidence="7 8" key="1">
    <citation type="submission" date="2014-04" db="EMBL/GenBank/DDBJ databases">
        <title>Characterization and application of a salt tolerant electro-active bacterium.</title>
        <authorList>
            <person name="Yang L."/>
            <person name="Wei S."/>
            <person name="Tay Q.X.M."/>
        </authorList>
    </citation>
    <scope>NUCLEOTIDE SEQUENCE [LARGE SCALE GENOMIC DNA]</scope>
    <source>
        <strain evidence="7 8">LY1</strain>
    </source>
</reference>
<keyword evidence="2" id="KW-0813">Transport</keyword>
<evidence type="ECO:0000256" key="3">
    <source>
        <dbReference type="SAM" id="Coils"/>
    </source>
</evidence>
<dbReference type="AlphaFoldDB" id="A0A074LK91"/>
<dbReference type="eggNOG" id="COG0845">
    <property type="taxonomic scope" value="Bacteria"/>
</dbReference>
<dbReference type="PROSITE" id="PS51257">
    <property type="entry name" value="PROKAR_LIPOPROTEIN"/>
    <property type="match status" value="1"/>
</dbReference>
<dbReference type="GO" id="GO:0060003">
    <property type="term" value="P:copper ion export"/>
    <property type="evidence" value="ECO:0007669"/>
    <property type="project" value="TreeGrafter"/>
</dbReference>
<evidence type="ECO:0000256" key="2">
    <source>
        <dbReference type="ARBA" id="ARBA00022448"/>
    </source>
</evidence>
<dbReference type="EMBL" id="JMIH01000016">
    <property type="protein sequence ID" value="KEO74227.1"/>
    <property type="molecule type" value="Genomic_DNA"/>
</dbReference>
<dbReference type="RefSeq" id="WP_035073169.1">
    <property type="nucleotide sequence ID" value="NZ_JMIH01000016.1"/>
</dbReference>
<dbReference type="Gene3D" id="2.40.50.100">
    <property type="match status" value="1"/>
</dbReference>
<proteinExistence type="inferred from homology"/>
<dbReference type="Pfam" id="PF25954">
    <property type="entry name" value="Beta-barrel_RND_2"/>
    <property type="match status" value="1"/>
</dbReference>
<feature type="domain" description="CzcB-like barrel-sandwich hybrid" evidence="6">
    <location>
        <begin position="82"/>
        <end position="216"/>
    </location>
</feature>
<dbReference type="InterPro" id="IPR006143">
    <property type="entry name" value="RND_pump_MFP"/>
</dbReference>
<dbReference type="GO" id="GO:0022857">
    <property type="term" value="F:transmembrane transporter activity"/>
    <property type="evidence" value="ECO:0007669"/>
    <property type="project" value="InterPro"/>
</dbReference>
<dbReference type="PANTHER" id="PTHR30097">
    <property type="entry name" value="CATION EFFLUX SYSTEM PROTEIN CUSB"/>
    <property type="match status" value="1"/>
</dbReference>